<name>A0AAV6YUI0_ENGPU</name>
<comment type="caution">
    <text evidence="1">The sequence shown here is derived from an EMBL/GenBank/DDBJ whole genome shotgun (WGS) entry which is preliminary data.</text>
</comment>
<proteinExistence type="predicted"/>
<protein>
    <submittedName>
        <fullName evidence="1">Uncharacterized protein</fullName>
    </submittedName>
</protein>
<dbReference type="AlphaFoldDB" id="A0AAV6YUI0"/>
<evidence type="ECO:0000313" key="2">
    <source>
        <dbReference type="Proteomes" id="UP000824782"/>
    </source>
</evidence>
<dbReference type="EMBL" id="WNYA01018070">
    <property type="protein sequence ID" value="KAG8538859.1"/>
    <property type="molecule type" value="Genomic_DNA"/>
</dbReference>
<organism evidence="1 2">
    <name type="scientific">Engystomops pustulosus</name>
    <name type="common">Tungara frog</name>
    <name type="synonym">Physalaemus pustulosus</name>
    <dbReference type="NCBI Taxonomy" id="76066"/>
    <lineage>
        <taxon>Eukaryota</taxon>
        <taxon>Metazoa</taxon>
        <taxon>Chordata</taxon>
        <taxon>Craniata</taxon>
        <taxon>Vertebrata</taxon>
        <taxon>Euteleostomi</taxon>
        <taxon>Amphibia</taxon>
        <taxon>Batrachia</taxon>
        <taxon>Anura</taxon>
        <taxon>Neobatrachia</taxon>
        <taxon>Hyloidea</taxon>
        <taxon>Leptodactylidae</taxon>
        <taxon>Leiuperinae</taxon>
        <taxon>Engystomops</taxon>
    </lineage>
</organism>
<gene>
    <name evidence="1" type="ORF">GDO81_021890</name>
</gene>
<keyword evidence="2" id="KW-1185">Reference proteome</keyword>
<reference evidence="1" key="1">
    <citation type="thesis" date="2020" institute="ProQuest LLC" country="789 East Eisenhower Parkway, Ann Arbor, MI, USA">
        <title>Comparative Genomics and Chromosome Evolution.</title>
        <authorList>
            <person name="Mudd A.B."/>
        </authorList>
    </citation>
    <scope>NUCLEOTIDE SEQUENCE</scope>
    <source>
        <strain evidence="1">237g6f4</strain>
        <tissue evidence="1">Blood</tissue>
    </source>
</reference>
<dbReference type="Proteomes" id="UP000824782">
    <property type="component" value="Unassembled WGS sequence"/>
</dbReference>
<evidence type="ECO:0000313" key="1">
    <source>
        <dbReference type="EMBL" id="KAG8538859.1"/>
    </source>
</evidence>
<sequence length="139" mass="15615">MYCLGILVHANGLWRNGAGLHATEMGGRGRLKPDRFGKTTFEKKIKKCCGACTYLHPGRLGELQCVPMLCCVAATPGGRRRNYLSERAAGSRMDWVSKSAPLCRFYHHHKLNPIQVTDPNRTSLDPIHDRTECDYARTQ</sequence>
<accession>A0AAV6YUI0</accession>